<dbReference type="EMBL" id="CM056815">
    <property type="protein sequence ID" value="KAJ8630036.1"/>
    <property type="molecule type" value="Genomic_DNA"/>
</dbReference>
<protein>
    <submittedName>
        <fullName evidence="1">Uncharacterized protein</fullName>
    </submittedName>
</protein>
<gene>
    <name evidence="1" type="ORF">MRB53_023359</name>
</gene>
<organism evidence="1 2">
    <name type="scientific">Persea americana</name>
    <name type="common">Avocado</name>
    <dbReference type="NCBI Taxonomy" id="3435"/>
    <lineage>
        <taxon>Eukaryota</taxon>
        <taxon>Viridiplantae</taxon>
        <taxon>Streptophyta</taxon>
        <taxon>Embryophyta</taxon>
        <taxon>Tracheophyta</taxon>
        <taxon>Spermatophyta</taxon>
        <taxon>Magnoliopsida</taxon>
        <taxon>Magnoliidae</taxon>
        <taxon>Laurales</taxon>
        <taxon>Lauraceae</taxon>
        <taxon>Persea</taxon>
    </lineage>
</organism>
<name>A0ACC2LA27_PERAE</name>
<keyword evidence="2" id="KW-1185">Reference proteome</keyword>
<sequence length="169" mass="19306">MVCDKVEEKEEEDEDDSGLYLEANPDEVLKYSENESLDADEFCEEAEVVTVAADDSRTLDLLHYRHPSKVGGILDFPDVDYDFEDDMVCDKVEEKEEEDEDDSGLYLEANPDEVLKYSENESLDADEFCEEAEICLSIEDVHRQRHFVQYMGVGDSPALFSSTNYGIML</sequence>
<evidence type="ECO:0000313" key="2">
    <source>
        <dbReference type="Proteomes" id="UP001234297"/>
    </source>
</evidence>
<proteinExistence type="predicted"/>
<reference evidence="1 2" key="1">
    <citation type="journal article" date="2022" name="Hortic Res">
        <title>A haplotype resolved chromosomal level avocado genome allows analysis of novel avocado genes.</title>
        <authorList>
            <person name="Nath O."/>
            <person name="Fletcher S.J."/>
            <person name="Hayward A."/>
            <person name="Shaw L.M."/>
            <person name="Masouleh A.K."/>
            <person name="Furtado A."/>
            <person name="Henry R.J."/>
            <person name="Mitter N."/>
        </authorList>
    </citation>
    <scope>NUCLEOTIDE SEQUENCE [LARGE SCALE GENOMIC DNA]</scope>
    <source>
        <strain evidence="2">cv. Hass</strain>
    </source>
</reference>
<evidence type="ECO:0000313" key="1">
    <source>
        <dbReference type="EMBL" id="KAJ8630036.1"/>
    </source>
</evidence>
<accession>A0ACC2LA27</accession>
<dbReference type="Proteomes" id="UP001234297">
    <property type="component" value="Chromosome 7"/>
</dbReference>
<comment type="caution">
    <text evidence="1">The sequence shown here is derived from an EMBL/GenBank/DDBJ whole genome shotgun (WGS) entry which is preliminary data.</text>
</comment>